<keyword evidence="2" id="KW-1185">Reference proteome</keyword>
<evidence type="ECO:0000313" key="2">
    <source>
        <dbReference type="Proteomes" id="UP000027451"/>
    </source>
</evidence>
<dbReference type="AlphaFoldDB" id="A0A656QHC1"/>
<protein>
    <submittedName>
        <fullName evidence="1">Uncharacterized protein</fullName>
    </submittedName>
</protein>
<name>A0A656QHC1_9BURK</name>
<comment type="caution">
    <text evidence="1">The sequence shown here is derived from an EMBL/GenBank/DDBJ whole genome shotgun (WGS) entry which is preliminary data.</text>
</comment>
<dbReference type="EMBL" id="JFHD01000018">
    <property type="protein sequence ID" value="KDR28475.1"/>
    <property type="molecule type" value="Genomic_DNA"/>
</dbReference>
<dbReference type="Proteomes" id="UP000027451">
    <property type="component" value="Unassembled WGS sequence"/>
</dbReference>
<accession>A0A656QHC1</accession>
<evidence type="ECO:0000313" key="1">
    <source>
        <dbReference type="EMBL" id="KDR28475.1"/>
    </source>
</evidence>
<reference evidence="1 2" key="1">
    <citation type="submission" date="2014-03" db="EMBL/GenBank/DDBJ databases">
        <title>Draft Genome Sequences of Four Burkholderia Strains.</title>
        <authorList>
            <person name="Liu X.Y."/>
            <person name="Li C.X."/>
            <person name="Xu J.H."/>
        </authorList>
    </citation>
    <scope>NUCLEOTIDE SEQUENCE [LARGE SCALE GENOMIC DNA]</scope>
    <source>
        <strain evidence="1 2">OP-1</strain>
    </source>
</reference>
<gene>
    <name evidence="1" type="ORF">BG60_11090</name>
</gene>
<organism evidence="1 2">
    <name type="scientific">Caballeronia zhejiangensis</name>
    <dbReference type="NCBI Taxonomy" id="871203"/>
    <lineage>
        <taxon>Bacteria</taxon>
        <taxon>Pseudomonadati</taxon>
        <taxon>Pseudomonadota</taxon>
        <taxon>Betaproteobacteria</taxon>
        <taxon>Burkholderiales</taxon>
        <taxon>Burkholderiaceae</taxon>
        <taxon>Caballeronia</taxon>
    </lineage>
</organism>
<dbReference type="RefSeq" id="WP_033535945.1">
    <property type="nucleotide sequence ID" value="NZ_JFHD01000018.1"/>
</dbReference>
<proteinExistence type="predicted"/>
<sequence length="117" mass="12781">MVETIEIGSAPCDEQCAQVGESNYPECSRAECRAFINQIKRAMGEPPEGVGLFIKSNAHDFGTYREVAVKVTGLLTEEAREKALEYAYRCESDSPASWDDEARAELATAGFPVTVEA</sequence>
<dbReference type="OrthoDB" id="9152271at2"/>